<proteinExistence type="predicted"/>
<reference evidence="3 4" key="1">
    <citation type="journal article" date="2013" name="Mar. Genomics">
        <title>Expression of sulfatases in Rhodopirellula baltica and the diversity of sulfatases in the genus Rhodopirellula.</title>
        <authorList>
            <person name="Wegner C.E."/>
            <person name="Richter-Heitmann T."/>
            <person name="Klindworth A."/>
            <person name="Klockow C."/>
            <person name="Richter M."/>
            <person name="Achstetter T."/>
            <person name="Glockner F.O."/>
            <person name="Harder J."/>
        </authorList>
    </citation>
    <scope>NUCLEOTIDE SEQUENCE [LARGE SCALE GENOMIC DNA]</scope>
    <source>
        <strain evidence="3 4">SM41</strain>
    </source>
</reference>
<feature type="region of interest" description="Disordered" evidence="2">
    <location>
        <begin position="566"/>
        <end position="603"/>
    </location>
</feature>
<dbReference type="Proteomes" id="UP000011885">
    <property type="component" value="Unassembled WGS sequence"/>
</dbReference>
<organism evidence="3 4">
    <name type="scientific">Rhodopirellula sallentina SM41</name>
    <dbReference type="NCBI Taxonomy" id="1263870"/>
    <lineage>
        <taxon>Bacteria</taxon>
        <taxon>Pseudomonadati</taxon>
        <taxon>Planctomycetota</taxon>
        <taxon>Planctomycetia</taxon>
        <taxon>Pirellulales</taxon>
        <taxon>Pirellulaceae</taxon>
        <taxon>Rhodopirellula</taxon>
    </lineage>
</organism>
<evidence type="ECO:0000256" key="1">
    <source>
        <dbReference type="SAM" id="Coils"/>
    </source>
</evidence>
<comment type="caution">
    <text evidence="3">The sequence shown here is derived from an EMBL/GenBank/DDBJ whole genome shotgun (WGS) entry which is preliminary data.</text>
</comment>
<sequence>MSESKLDLVVANIAPDGCHVIVVTLGEKEVHRDVLFVDRADDRRRFIDAVVAKLPAITDDAEVSPEDIDAQLLALASKMPPAIDWREPEPIGQPDLPVFPVDALPSVLANWVAQESEATQTPADMAALLALAVCAATLARRVTVEAWPGWSEPCNLYVAAILDPANRKSAVFADATRPLREVEDKLREDSAETVAAELSEYRQAEKRLAKLEKTAAENADATKREDAKLEARELAKHLATCTKPEEPTLMVDDATSEKLAILMQANGERLASMSAEGGVFDLMAGKYSGTTDINVYLMGHSGDAVSVQRVMRGPVKLESPALTMALAIQPEVIRGIAENPAFRGRGLLGRFLYAIPKSWIGRRKIATPPVSDVVSLAYSHTVKTMAMVEPDEDGQPHRIKLATDAMETFKVFCESIESELGSGSLAPMKDWGGKLAGATLRIAGILHCAGRRGDGLSHDIDVGTIEAAQRIARWAIPHAAAAMDLLAASEDEARDDAEYLLRWLRNDRPDESTFARRDAQRHGHRRFTGQPLRLDAALDWLESTNHIAKLAGPKVGGRVTYAVSPYVTGKPPNQQTVKGGDNGDDQTTKPPSPLSPGFDARENDRVRVAI</sequence>
<evidence type="ECO:0008006" key="5">
    <source>
        <dbReference type="Google" id="ProtNLM"/>
    </source>
</evidence>
<feature type="coiled-coil region" evidence="1">
    <location>
        <begin position="194"/>
        <end position="221"/>
    </location>
</feature>
<dbReference type="AlphaFoldDB" id="M5UII1"/>
<dbReference type="InterPro" id="IPR025048">
    <property type="entry name" value="DUF3987"/>
</dbReference>
<keyword evidence="4" id="KW-1185">Reference proteome</keyword>
<dbReference type="EMBL" id="ANOH01000193">
    <property type="protein sequence ID" value="EMI55833.1"/>
    <property type="molecule type" value="Genomic_DNA"/>
</dbReference>
<dbReference type="PATRIC" id="fig|1263870.3.peg.2896"/>
<accession>M5UII1</accession>
<dbReference type="Pfam" id="PF13148">
    <property type="entry name" value="DUF3987"/>
    <property type="match status" value="1"/>
</dbReference>
<evidence type="ECO:0000256" key="2">
    <source>
        <dbReference type="SAM" id="MobiDB-lite"/>
    </source>
</evidence>
<evidence type="ECO:0000313" key="3">
    <source>
        <dbReference type="EMBL" id="EMI55833.1"/>
    </source>
</evidence>
<gene>
    <name evidence="3" type="ORF">RSSM_02726</name>
</gene>
<protein>
    <recommendedName>
        <fullName evidence="5">DUF3987 domain-containing protein</fullName>
    </recommendedName>
</protein>
<evidence type="ECO:0000313" key="4">
    <source>
        <dbReference type="Proteomes" id="UP000011885"/>
    </source>
</evidence>
<dbReference type="RefSeq" id="WP_008678893.1">
    <property type="nucleotide sequence ID" value="NZ_ANOH01000193.1"/>
</dbReference>
<dbReference type="OrthoDB" id="279540at2"/>
<keyword evidence="1" id="KW-0175">Coiled coil</keyword>
<name>M5UII1_9BACT</name>